<protein>
    <submittedName>
        <fullName evidence="1">Uncharacterized protein</fullName>
    </submittedName>
</protein>
<keyword evidence="2" id="KW-1185">Reference proteome</keyword>
<comment type="caution">
    <text evidence="1">The sequence shown here is derived from an EMBL/GenBank/DDBJ whole genome shotgun (WGS) entry which is preliminary data.</text>
</comment>
<name>A0ABD3STG4_9STRA</name>
<gene>
    <name evidence="1" type="ORF">ACHAXA_002035</name>
</gene>
<dbReference type="EMBL" id="JALLPB020000002">
    <property type="protein sequence ID" value="KAL3827538.1"/>
    <property type="molecule type" value="Genomic_DNA"/>
</dbReference>
<sequence length="157" mass="16974">MALSNTPNHIMSNQQQIEPMSTINNNPPSSGLGPSTAVSFGMLVPSVRAMIDAENTQRVTQNVLYIPPKLELEGLTAGAIADLCYVTRDLKARNVDGGDFAGGGRVGKREEGDDEEADQCYTPLQPFSLPVSSVPPHIEQGRVEIRLHALHRELGKI</sequence>
<proteinExistence type="predicted"/>
<dbReference type="Proteomes" id="UP001530377">
    <property type="component" value="Unassembled WGS sequence"/>
</dbReference>
<accession>A0ABD3STG4</accession>
<dbReference type="AlphaFoldDB" id="A0ABD3STG4"/>
<evidence type="ECO:0000313" key="1">
    <source>
        <dbReference type="EMBL" id="KAL3827538.1"/>
    </source>
</evidence>
<evidence type="ECO:0000313" key="2">
    <source>
        <dbReference type="Proteomes" id="UP001530377"/>
    </source>
</evidence>
<organism evidence="1 2">
    <name type="scientific">Cyclostephanos tholiformis</name>
    <dbReference type="NCBI Taxonomy" id="382380"/>
    <lineage>
        <taxon>Eukaryota</taxon>
        <taxon>Sar</taxon>
        <taxon>Stramenopiles</taxon>
        <taxon>Ochrophyta</taxon>
        <taxon>Bacillariophyta</taxon>
        <taxon>Coscinodiscophyceae</taxon>
        <taxon>Thalassiosirophycidae</taxon>
        <taxon>Stephanodiscales</taxon>
        <taxon>Stephanodiscaceae</taxon>
        <taxon>Cyclostephanos</taxon>
    </lineage>
</organism>
<reference evidence="1 2" key="1">
    <citation type="submission" date="2024-10" db="EMBL/GenBank/DDBJ databases">
        <title>Updated reference genomes for cyclostephanoid diatoms.</title>
        <authorList>
            <person name="Roberts W.R."/>
            <person name="Alverson A.J."/>
        </authorList>
    </citation>
    <scope>NUCLEOTIDE SEQUENCE [LARGE SCALE GENOMIC DNA]</scope>
    <source>
        <strain evidence="1 2">AJA228-03</strain>
    </source>
</reference>